<evidence type="ECO:0000313" key="1">
    <source>
        <dbReference type="EMBL" id="MBW94919.1"/>
    </source>
</evidence>
<dbReference type="EMBL" id="GGEC01014436">
    <property type="protein sequence ID" value="MBW94919.1"/>
    <property type="molecule type" value="Transcribed_RNA"/>
</dbReference>
<dbReference type="GO" id="GO:0016301">
    <property type="term" value="F:kinase activity"/>
    <property type="evidence" value="ECO:0007669"/>
    <property type="project" value="UniProtKB-KW"/>
</dbReference>
<protein>
    <submittedName>
        <fullName evidence="1">Uridine-cytidine kinase C-like isoform X2</fullName>
    </submittedName>
</protein>
<sequence length="52" mass="5606">MIHGPLIPILTASAPTVFLFMPLSTKNVSPRVSIVSSDSDKLPLLMDVDARL</sequence>
<organism evidence="1">
    <name type="scientific">Rhizophora mucronata</name>
    <name type="common">Asiatic mangrove</name>
    <dbReference type="NCBI Taxonomy" id="61149"/>
    <lineage>
        <taxon>Eukaryota</taxon>
        <taxon>Viridiplantae</taxon>
        <taxon>Streptophyta</taxon>
        <taxon>Embryophyta</taxon>
        <taxon>Tracheophyta</taxon>
        <taxon>Spermatophyta</taxon>
        <taxon>Magnoliopsida</taxon>
        <taxon>eudicotyledons</taxon>
        <taxon>Gunneridae</taxon>
        <taxon>Pentapetalae</taxon>
        <taxon>rosids</taxon>
        <taxon>fabids</taxon>
        <taxon>Malpighiales</taxon>
        <taxon>Rhizophoraceae</taxon>
        <taxon>Rhizophora</taxon>
    </lineage>
</organism>
<name>A0A2P2JN87_RHIMU</name>
<keyword evidence="1" id="KW-0418">Kinase</keyword>
<reference evidence="1" key="1">
    <citation type="submission" date="2018-02" db="EMBL/GenBank/DDBJ databases">
        <title>Rhizophora mucronata_Transcriptome.</title>
        <authorList>
            <person name="Meera S.P."/>
            <person name="Sreeshan A."/>
            <person name="Augustine A."/>
        </authorList>
    </citation>
    <scope>NUCLEOTIDE SEQUENCE</scope>
    <source>
        <tissue evidence="1">Leaf</tissue>
    </source>
</reference>
<keyword evidence="1" id="KW-0808">Transferase</keyword>
<proteinExistence type="predicted"/>
<dbReference type="AlphaFoldDB" id="A0A2P2JN87"/>
<accession>A0A2P2JN87</accession>